<comment type="subcellular location">
    <subcellularLocation>
        <location evidence="1">Mitochondrion</location>
    </subcellularLocation>
</comment>
<dbReference type="VEuPathDB" id="VectorBase:LLONM1_000669"/>
<evidence type="ECO:0000313" key="6">
    <source>
        <dbReference type="EnsemblMetazoa" id="LLOJ002021-PA"/>
    </source>
</evidence>
<keyword evidence="5" id="KW-0812">Transmembrane</keyword>
<accession>A0A1B0CCF3</accession>
<dbReference type="Proteomes" id="UP000092461">
    <property type="component" value="Unassembled WGS sequence"/>
</dbReference>
<keyword evidence="3" id="KW-0809">Transit peptide</keyword>
<keyword evidence="4" id="KW-0496">Mitochondrion</keyword>
<evidence type="ECO:0008006" key="8">
    <source>
        <dbReference type="Google" id="ProtNLM"/>
    </source>
</evidence>
<dbReference type="GO" id="GO:0033617">
    <property type="term" value="P:mitochondrial respiratory chain complex IV assembly"/>
    <property type="evidence" value="ECO:0007669"/>
    <property type="project" value="TreeGrafter"/>
</dbReference>
<evidence type="ECO:0000256" key="3">
    <source>
        <dbReference type="ARBA" id="ARBA00022946"/>
    </source>
</evidence>
<dbReference type="EnsemblMetazoa" id="LLOJ002021-RA">
    <property type="protein sequence ID" value="LLOJ002021-PA"/>
    <property type="gene ID" value="LLOJ002021"/>
</dbReference>
<dbReference type="AlphaFoldDB" id="A0A1B0CCF3"/>
<evidence type="ECO:0000313" key="7">
    <source>
        <dbReference type="Proteomes" id="UP000092461"/>
    </source>
</evidence>
<keyword evidence="7" id="KW-1185">Reference proteome</keyword>
<dbReference type="PANTHER" id="PTHR28163:SF1">
    <property type="entry name" value="PROTEIN PET117 HOMOLOG, MITOCHONDRIAL"/>
    <property type="match status" value="1"/>
</dbReference>
<dbReference type="EMBL" id="AJWK01006688">
    <property type="status" value="NOT_ANNOTATED_CDS"/>
    <property type="molecule type" value="Genomic_DNA"/>
</dbReference>
<protein>
    <recommendedName>
        <fullName evidence="8">Protein pet117 log mitochondrial</fullName>
    </recommendedName>
</protein>
<dbReference type="VEuPathDB" id="VectorBase:LLOJ002021"/>
<keyword evidence="5" id="KW-1133">Transmembrane helix</keyword>
<dbReference type="Pfam" id="PF15786">
    <property type="entry name" value="PET117"/>
    <property type="match status" value="1"/>
</dbReference>
<dbReference type="GO" id="GO:0005739">
    <property type="term" value="C:mitochondrion"/>
    <property type="evidence" value="ECO:0007669"/>
    <property type="project" value="UniProtKB-SubCell"/>
</dbReference>
<evidence type="ECO:0000256" key="2">
    <source>
        <dbReference type="ARBA" id="ARBA00008197"/>
    </source>
</evidence>
<name>A0A1B0CCF3_LUTLO</name>
<proteinExistence type="inferred from homology"/>
<comment type="similarity">
    <text evidence="2">Belongs to the PET117 family.</text>
</comment>
<evidence type="ECO:0000256" key="4">
    <source>
        <dbReference type="ARBA" id="ARBA00023128"/>
    </source>
</evidence>
<dbReference type="PANTHER" id="PTHR28163">
    <property type="entry name" value="PROTEIN PET117 HOMOLOG, MITOCHONDRIAL"/>
    <property type="match status" value="1"/>
</dbReference>
<sequence length="111" mass="13023">PPLFVFLLLPQRKFTENHPKKGKKRNILENLNMSTLAKTTLAVSCAISVGIIGYVHYKQQYDRAKLHEGVLRDIERQQMRKLENTYRLQEQIELTRQLRKDLQEQEQSSGS</sequence>
<reference evidence="6" key="1">
    <citation type="submission" date="2020-05" db="UniProtKB">
        <authorList>
            <consortium name="EnsemblMetazoa"/>
        </authorList>
    </citation>
    <scope>IDENTIFICATION</scope>
    <source>
        <strain evidence="6">Jacobina</strain>
    </source>
</reference>
<evidence type="ECO:0000256" key="1">
    <source>
        <dbReference type="ARBA" id="ARBA00004173"/>
    </source>
</evidence>
<keyword evidence="5" id="KW-0472">Membrane</keyword>
<evidence type="ECO:0000256" key="5">
    <source>
        <dbReference type="SAM" id="Phobius"/>
    </source>
</evidence>
<feature type="transmembrane region" description="Helical" evidence="5">
    <location>
        <begin position="39"/>
        <end position="57"/>
    </location>
</feature>
<dbReference type="InterPro" id="IPR031568">
    <property type="entry name" value="Pet117"/>
</dbReference>
<organism evidence="6 7">
    <name type="scientific">Lutzomyia longipalpis</name>
    <name type="common">Sand fly</name>
    <dbReference type="NCBI Taxonomy" id="7200"/>
    <lineage>
        <taxon>Eukaryota</taxon>
        <taxon>Metazoa</taxon>
        <taxon>Ecdysozoa</taxon>
        <taxon>Arthropoda</taxon>
        <taxon>Hexapoda</taxon>
        <taxon>Insecta</taxon>
        <taxon>Pterygota</taxon>
        <taxon>Neoptera</taxon>
        <taxon>Endopterygota</taxon>
        <taxon>Diptera</taxon>
        <taxon>Nematocera</taxon>
        <taxon>Psychodoidea</taxon>
        <taxon>Psychodidae</taxon>
        <taxon>Lutzomyia</taxon>
        <taxon>Lutzomyia</taxon>
    </lineage>
</organism>